<reference evidence="13" key="1">
    <citation type="submission" date="2017-02" db="EMBL/GenBank/DDBJ databases">
        <title>Tessaracoccus aquaemaris sp. nov., isolated from the intestine of a Korean rockfish, Sebastes schlegelii, in a marine aquaculture pond.</title>
        <authorList>
            <person name="Tak E.J."/>
            <person name="Bae J.-W."/>
        </authorList>
    </citation>
    <scope>NUCLEOTIDE SEQUENCE [LARGE SCALE GENOMIC DNA]</scope>
    <source>
        <strain evidence="13">NSG39</strain>
    </source>
</reference>
<evidence type="ECO:0000256" key="3">
    <source>
        <dbReference type="ARBA" id="ARBA00022538"/>
    </source>
</evidence>
<dbReference type="HAMAP" id="MF_00276">
    <property type="entry name" value="KdpC"/>
    <property type="match status" value="1"/>
</dbReference>
<dbReference type="GO" id="GO:0005524">
    <property type="term" value="F:ATP binding"/>
    <property type="evidence" value="ECO:0007669"/>
    <property type="project" value="UniProtKB-UniRule"/>
</dbReference>
<gene>
    <name evidence="11" type="primary">kdpC</name>
    <name evidence="12" type="ORF">BW730_01115</name>
</gene>
<keyword evidence="7 11" id="KW-0630">Potassium</keyword>
<evidence type="ECO:0000256" key="9">
    <source>
        <dbReference type="ARBA" id="ARBA00023065"/>
    </source>
</evidence>
<dbReference type="PANTHER" id="PTHR30042">
    <property type="entry name" value="POTASSIUM-TRANSPORTING ATPASE C CHAIN"/>
    <property type="match status" value="1"/>
</dbReference>
<keyword evidence="8 11" id="KW-1133">Transmembrane helix</keyword>
<evidence type="ECO:0000256" key="8">
    <source>
        <dbReference type="ARBA" id="ARBA00022989"/>
    </source>
</evidence>
<comment type="similarity">
    <text evidence="11">Belongs to the KdpC family.</text>
</comment>
<dbReference type="PIRSF" id="PIRSF001296">
    <property type="entry name" value="K_ATPase_KdpC"/>
    <property type="match status" value="1"/>
</dbReference>
<evidence type="ECO:0000256" key="1">
    <source>
        <dbReference type="ARBA" id="ARBA00022448"/>
    </source>
</evidence>
<dbReference type="EMBL" id="CP019606">
    <property type="protein sequence ID" value="AQP46369.1"/>
    <property type="molecule type" value="Genomic_DNA"/>
</dbReference>
<evidence type="ECO:0000313" key="13">
    <source>
        <dbReference type="Proteomes" id="UP000188145"/>
    </source>
</evidence>
<dbReference type="OrthoDB" id="9788285at2"/>
<evidence type="ECO:0000256" key="5">
    <source>
        <dbReference type="ARBA" id="ARBA00022741"/>
    </source>
</evidence>
<keyword evidence="4 11" id="KW-0812">Transmembrane</keyword>
<sequence>MPQSLRLITRQSAVALRAMVLLTVVLGLVYPLALTGIGQVLFPWQANGSLVHDASGQVVGSKLIGQAFVDADGAPLPQYFQSRPSAAGDGYDGSASSGSNLGPNNPDLVAAIAERRAAVAEFNGVPESEVPADAVTASSSGLDPEISTAYAAIQVDRVAAARGIEPSRVADLVKENTSGIGYLSEVRVNVVELNLALDELEG</sequence>
<keyword evidence="6 11" id="KW-0067">ATP-binding</keyword>
<keyword evidence="9 11" id="KW-0406">Ion transport</keyword>
<dbReference type="AlphaFoldDB" id="A0A1Q2CJQ9"/>
<dbReference type="NCBIfam" id="NF001454">
    <property type="entry name" value="PRK00315.1"/>
    <property type="match status" value="1"/>
</dbReference>
<dbReference type="GO" id="GO:0005886">
    <property type="term" value="C:plasma membrane"/>
    <property type="evidence" value="ECO:0007669"/>
    <property type="project" value="UniProtKB-SubCell"/>
</dbReference>
<dbReference type="RefSeq" id="WP_077684697.1">
    <property type="nucleotide sequence ID" value="NZ_CP019606.1"/>
</dbReference>
<comment type="function">
    <text evidence="11">Part of the high-affinity ATP-driven potassium transport (or Kdp) system, which catalyzes the hydrolysis of ATP coupled with the electrogenic transport of potassium into the cytoplasm. This subunit acts as a catalytic chaperone that increases the ATP-binding affinity of the ATP-hydrolyzing subunit KdpB by the formation of a transient KdpB/KdpC/ATP ternary complex.</text>
</comment>
<evidence type="ECO:0000256" key="7">
    <source>
        <dbReference type="ARBA" id="ARBA00022958"/>
    </source>
</evidence>
<keyword evidence="2 11" id="KW-1003">Cell membrane</keyword>
<evidence type="ECO:0000256" key="4">
    <source>
        <dbReference type="ARBA" id="ARBA00022692"/>
    </source>
</evidence>
<dbReference type="Proteomes" id="UP000188145">
    <property type="component" value="Chromosome"/>
</dbReference>
<organism evidence="12 13">
    <name type="scientific">Tessaracoccus aquimaris</name>
    <dbReference type="NCBI Taxonomy" id="1332264"/>
    <lineage>
        <taxon>Bacteria</taxon>
        <taxon>Bacillati</taxon>
        <taxon>Actinomycetota</taxon>
        <taxon>Actinomycetes</taxon>
        <taxon>Propionibacteriales</taxon>
        <taxon>Propionibacteriaceae</taxon>
        <taxon>Tessaracoccus</taxon>
    </lineage>
</organism>
<dbReference type="PANTHER" id="PTHR30042:SF2">
    <property type="entry name" value="POTASSIUM-TRANSPORTING ATPASE KDPC SUBUNIT"/>
    <property type="match status" value="1"/>
</dbReference>
<evidence type="ECO:0000256" key="2">
    <source>
        <dbReference type="ARBA" id="ARBA00022475"/>
    </source>
</evidence>
<keyword evidence="1 11" id="KW-0813">Transport</keyword>
<keyword evidence="3 11" id="KW-0633">Potassium transport</keyword>
<evidence type="ECO:0000313" key="12">
    <source>
        <dbReference type="EMBL" id="AQP46369.1"/>
    </source>
</evidence>
<dbReference type="STRING" id="1332264.BW730_01115"/>
<comment type="subcellular location">
    <subcellularLocation>
        <location evidence="11">Cell membrane</location>
        <topology evidence="11">Single-pass membrane protein</topology>
    </subcellularLocation>
</comment>
<keyword evidence="10 11" id="KW-0472">Membrane</keyword>
<evidence type="ECO:0000256" key="11">
    <source>
        <dbReference type="HAMAP-Rule" id="MF_00276"/>
    </source>
</evidence>
<proteinExistence type="inferred from homology"/>
<dbReference type="InterPro" id="IPR003820">
    <property type="entry name" value="KdpC"/>
</dbReference>
<evidence type="ECO:0000256" key="6">
    <source>
        <dbReference type="ARBA" id="ARBA00022840"/>
    </source>
</evidence>
<dbReference type="NCBIfam" id="TIGR00681">
    <property type="entry name" value="kdpC"/>
    <property type="match status" value="1"/>
</dbReference>
<accession>A0A1Q2CJQ9</accession>
<name>A0A1Q2CJQ9_9ACTN</name>
<keyword evidence="13" id="KW-1185">Reference proteome</keyword>
<dbReference type="Pfam" id="PF02669">
    <property type="entry name" value="KdpC"/>
    <property type="match status" value="1"/>
</dbReference>
<protein>
    <recommendedName>
        <fullName evidence="11">Potassium-transporting ATPase KdpC subunit</fullName>
    </recommendedName>
    <alternativeName>
        <fullName evidence="11">ATP phosphohydrolase [potassium-transporting] C chain</fullName>
    </alternativeName>
    <alternativeName>
        <fullName evidence="11">Potassium-binding and translocating subunit C</fullName>
    </alternativeName>
    <alternativeName>
        <fullName evidence="11">Potassium-translocating ATPase C chain</fullName>
    </alternativeName>
</protein>
<evidence type="ECO:0000256" key="10">
    <source>
        <dbReference type="ARBA" id="ARBA00023136"/>
    </source>
</evidence>
<feature type="transmembrane region" description="Helical" evidence="11">
    <location>
        <begin position="12"/>
        <end position="33"/>
    </location>
</feature>
<keyword evidence="5 11" id="KW-0547">Nucleotide-binding</keyword>
<comment type="subunit">
    <text evidence="11">The system is composed of three essential subunits: KdpA, KdpB and KdpC.</text>
</comment>
<dbReference type="GO" id="GO:0008556">
    <property type="term" value="F:P-type potassium transmembrane transporter activity"/>
    <property type="evidence" value="ECO:0007669"/>
    <property type="project" value="InterPro"/>
</dbReference>
<dbReference type="KEGG" id="tes:BW730_01115"/>